<dbReference type="RefSeq" id="WP_084113953.1">
    <property type="nucleotide sequence ID" value="NZ_FWXH01000002.1"/>
</dbReference>
<accession>A0A1W1X5U6</accession>
<sequence>MSRKPLYFTFNNICSLDVKDLYIVNTLPMPNSPNRRVTKTQVSGRSGNLRIIETDDFGQDVYDDIDKSLTLCYKGDDIDFIKRWLRGRGNLILSNQPDRYFKASIDNILSIEKIIRTMNNFTIIFSCFPYAYLNTGDIPIIYTPTENTWETIIMNEYDLSLPHLKIYGQGDIGVMVNGVETDFYSVDGYIECDSELQQCYKGNQNLGMNMSGNFPALYEKENIIEFTGNISKIELTPHWRNI</sequence>
<evidence type="ECO:0000313" key="1">
    <source>
        <dbReference type="EMBL" id="SMC19296.1"/>
    </source>
</evidence>
<dbReference type="OrthoDB" id="2734969at2"/>
<gene>
    <name evidence="1" type="ORF">SAMN02745134_00792</name>
</gene>
<dbReference type="STRING" id="1121291.SAMN02745134_00792"/>
<proteinExistence type="predicted"/>
<name>A0A1W1X5U6_9CLOT</name>
<evidence type="ECO:0000313" key="2">
    <source>
        <dbReference type="Proteomes" id="UP000192468"/>
    </source>
</evidence>
<protein>
    <submittedName>
        <fullName evidence="1">Phage-related protein</fullName>
    </submittedName>
</protein>
<organism evidence="1 2">
    <name type="scientific">Clostridium acidisoli DSM 12555</name>
    <dbReference type="NCBI Taxonomy" id="1121291"/>
    <lineage>
        <taxon>Bacteria</taxon>
        <taxon>Bacillati</taxon>
        <taxon>Bacillota</taxon>
        <taxon>Clostridia</taxon>
        <taxon>Eubacteriales</taxon>
        <taxon>Clostridiaceae</taxon>
        <taxon>Clostridium</taxon>
    </lineage>
</organism>
<dbReference type="Gene3D" id="2.40.30.200">
    <property type="match status" value="1"/>
</dbReference>
<dbReference type="AlphaFoldDB" id="A0A1W1X5U6"/>
<dbReference type="Proteomes" id="UP000192468">
    <property type="component" value="Unassembled WGS sequence"/>
</dbReference>
<reference evidence="1 2" key="1">
    <citation type="submission" date="2017-04" db="EMBL/GenBank/DDBJ databases">
        <authorList>
            <person name="Afonso C.L."/>
            <person name="Miller P.J."/>
            <person name="Scott M.A."/>
            <person name="Spackman E."/>
            <person name="Goraichik I."/>
            <person name="Dimitrov K.M."/>
            <person name="Suarez D.L."/>
            <person name="Swayne D.E."/>
        </authorList>
    </citation>
    <scope>NUCLEOTIDE SEQUENCE [LARGE SCALE GENOMIC DNA]</scope>
    <source>
        <strain evidence="1 2">DSM 12555</strain>
    </source>
</reference>
<dbReference type="EMBL" id="FWXH01000002">
    <property type="protein sequence ID" value="SMC19296.1"/>
    <property type="molecule type" value="Genomic_DNA"/>
</dbReference>
<keyword evidence="2" id="KW-1185">Reference proteome</keyword>